<dbReference type="Gene3D" id="1.10.340.70">
    <property type="match status" value="1"/>
</dbReference>
<sequence>MFGDQQGSSLLLYLDDIVVFSSSVSQHLERLEVVLGRLEREGLKAKLTKCAFFQKEVKYLGHVISAQGVSTDPSKIEAVSQWRCPTRASELRSFLGFASYYRRFVQGFAKLAAPLHRVVAECTAGRPRVRAGKSFADAWSEQCQQSFDELKVRLTTAPVLAYADFSLPFILEVDASYGGLGAVLSQEQNGRVRPIAYASRSLRPTERNMANYSSMKLEFLALKWAMTEKFREYLLGHKCIVYTDNNPLSHLSTAKLAATEQRWAAQLAAFDFTIKYRSGRSNKNADALSRQDPSGQCEVNALLLGTEVPATVKQVFVAESRPQATQAVVSVLPGFEGDMGACQQADPVIGQILKFWRRGVPPSPAERRQLPKAALVLLRQWDRLVDREGVLHRRVFRPDGGEEGFQLVLPITLRGEVLAQVHQGHGHQGIDRTTELVRQRCYWPGLAADVAQWCRECERCQAAKDTQPVVQSFMGHLLAERPNQILAIDFTLLEPSRSGIENVLVMTDVFTKFTQAVPTRNQRAETVAQVLVSEWFCKFGVPARIHSDQGRSFESSLIQQLCRLYQVEKSHTTPWHPAGNGQCERFNRTLHNLLRTLPSSRKDDWVSALPQLLFCYNTTPHQVTGESPYFLMFGQEPRLPVDFLLGRGQERGPDSVNSWVLEHQTRLQVAFEGAREQLRLAAERRKEMHDSRVRDAPLSEGQLVYLRNYGLKGRHKIQDHWSAVVYQVLKAPGTGGSVYTIAPVNDVSRVRHVHRSLLKARVGQEPLAPPSEDRASVGEEPLLEDPSSMEEVDLFRVVPETLPAAMESGSQGPVLADPSSLEPVVDVEVEAPVVPGPSGQGAVNAGLRNVRIGSHAKIFFSRYPISTPIINAVSFSL</sequence>
<dbReference type="InterPro" id="IPR012337">
    <property type="entry name" value="RNaseH-like_sf"/>
</dbReference>
<dbReference type="GO" id="GO:0015074">
    <property type="term" value="P:DNA integration"/>
    <property type="evidence" value="ECO:0007669"/>
    <property type="project" value="InterPro"/>
</dbReference>
<evidence type="ECO:0000259" key="4">
    <source>
        <dbReference type="PROSITE" id="PS50878"/>
    </source>
</evidence>
<keyword evidence="7" id="KW-1185">Reference proteome</keyword>
<evidence type="ECO:0000313" key="6">
    <source>
        <dbReference type="EMBL" id="RXN26445.1"/>
    </source>
</evidence>
<dbReference type="Gene3D" id="3.30.70.270">
    <property type="match status" value="2"/>
</dbReference>
<gene>
    <name evidence="6" type="ORF">ROHU_020924</name>
</gene>
<dbReference type="PROSITE" id="PS50994">
    <property type="entry name" value="INTEGRASE"/>
    <property type="match status" value="1"/>
</dbReference>
<dbReference type="Gene3D" id="3.10.20.370">
    <property type="match status" value="1"/>
</dbReference>
<feature type="domain" description="Integrase catalytic" evidence="5">
    <location>
        <begin position="478"/>
        <end position="636"/>
    </location>
</feature>
<name>A0A498NB37_LABRO</name>
<dbReference type="Proteomes" id="UP000290572">
    <property type="component" value="Unassembled WGS sequence"/>
</dbReference>
<evidence type="ECO:0000256" key="2">
    <source>
        <dbReference type="ARBA" id="ARBA00012180"/>
    </source>
</evidence>
<dbReference type="Pfam" id="PF00078">
    <property type="entry name" value="RVT_1"/>
    <property type="match status" value="1"/>
</dbReference>
<dbReference type="EMBL" id="QBIY01012241">
    <property type="protein sequence ID" value="RXN26445.1"/>
    <property type="molecule type" value="Genomic_DNA"/>
</dbReference>
<dbReference type="FunFam" id="3.10.20.370:FF:000001">
    <property type="entry name" value="Retrovirus-related Pol polyprotein from transposon 17.6-like protein"/>
    <property type="match status" value="1"/>
</dbReference>
<dbReference type="InterPro" id="IPR043128">
    <property type="entry name" value="Rev_trsase/Diguanyl_cyclase"/>
</dbReference>
<dbReference type="Pfam" id="PF17921">
    <property type="entry name" value="Integrase_H2C2"/>
    <property type="match status" value="1"/>
</dbReference>
<dbReference type="PANTHER" id="PTHR37984">
    <property type="entry name" value="PROTEIN CBG26694"/>
    <property type="match status" value="1"/>
</dbReference>
<dbReference type="CDD" id="cd09274">
    <property type="entry name" value="RNase_HI_RT_Ty3"/>
    <property type="match status" value="1"/>
</dbReference>
<dbReference type="InterPro" id="IPR036397">
    <property type="entry name" value="RNaseH_sf"/>
</dbReference>
<dbReference type="PANTHER" id="PTHR37984:SF15">
    <property type="entry name" value="INTEGRASE CATALYTIC DOMAIN-CONTAINING PROTEIN"/>
    <property type="match status" value="1"/>
</dbReference>
<evidence type="ECO:0000313" key="7">
    <source>
        <dbReference type="Proteomes" id="UP000290572"/>
    </source>
</evidence>
<dbReference type="InterPro" id="IPR043502">
    <property type="entry name" value="DNA/RNA_pol_sf"/>
</dbReference>
<evidence type="ECO:0000256" key="1">
    <source>
        <dbReference type="ARBA" id="ARBA00010879"/>
    </source>
</evidence>
<dbReference type="SUPFAM" id="SSF56672">
    <property type="entry name" value="DNA/RNA polymerases"/>
    <property type="match status" value="1"/>
</dbReference>
<reference evidence="6 7" key="1">
    <citation type="submission" date="2018-03" db="EMBL/GenBank/DDBJ databases">
        <title>Draft genome sequence of Rohu Carp (Labeo rohita).</title>
        <authorList>
            <person name="Das P."/>
            <person name="Kushwaha B."/>
            <person name="Joshi C.G."/>
            <person name="Kumar D."/>
            <person name="Nagpure N.S."/>
            <person name="Sahoo L."/>
            <person name="Das S.P."/>
            <person name="Bit A."/>
            <person name="Patnaik S."/>
            <person name="Meher P.K."/>
            <person name="Jayasankar P."/>
            <person name="Koringa P.G."/>
            <person name="Patel N.V."/>
            <person name="Hinsu A.T."/>
            <person name="Kumar R."/>
            <person name="Pandey M."/>
            <person name="Agarwal S."/>
            <person name="Srivastava S."/>
            <person name="Singh M."/>
            <person name="Iquebal M.A."/>
            <person name="Jaiswal S."/>
            <person name="Angadi U.B."/>
            <person name="Kumar N."/>
            <person name="Raza M."/>
            <person name="Shah T.M."/>
            <person name="Rai A."/>
            <person name="Jena J.K."/>
        </authorList>
    </citation>
    <scope>NUCLEOTIDE SEQUENCE [LARGE SCALE GENOMIC DNA]</scope>
    <source>
        <strain evidence="6">DASCIFA01</strain>
        <tissue evidence="6">Testis</tissue>
    </source>
</reference>
<evidence type="ECO:0000256" key="3">
    <source>
        <dbReference type="ARBA" id="ARBA00039658"/>
    </source>
</evidence>
<dbReference type="PROSITE" id="PS50878">
    <property type="entry name" value="RT_POL"/>
    <property type="match status" value="1"/>
</dbReference>
<dbReference type="STRING" id="84645.A0A498NB37"/>
<dbReference type="InterPro" id="IPR041588">
    <property type="entry name" value="Integrase_H2C2"/>
</dbReference>
<dbReference type="Pfam" id="PF00665">
    <property type="entry name" value="rve"/>
    <property type="match status" value="1"/>
</dbReference>
<evidence type="ECO:0000259" key="5">
    <source>
        <dbReference type="PROSITE" id="PS50994"/>
    </source>
</evidence>
<dbReference type="GO" id="GO:0003676">
    <property type="term" value="F:nucleic acid binding"/>
    <property type="evidence" value="ECO:0007669"/>
    <property type="project" value="InterPro"/>
</dbReference>
<dbReference type="EC" id="3.1.26.4" evidence="2"/>
<dbReference type="GO" id="GO:0004523">
    <property type="term" value="F:RNA-DNA hybrid ribonuclease activity"/>
    <property type="evidence" value="ECO:0007669"/>
    <property type="project" value="UniProtKB-EC"/>
</dbReference>
<comment type="similarity">
    <text evidence="1">Belongs to the beta type-B retroviral polymerase family. HERV class-II K(HML-2) pol subfamily.</text>
</comment>
<dbReference type="FunFam" id="1.10.340.70:FF:000001">
    <property type="entry name" value="Retrovirus-related Pol polyprotein from transposon gypsy-like Protein"/>
    <property type="match status" value="1"/>
</dbReference>
<dbReference type="SUPFAM" id="SSF53098">
    <property type="entry name" value="Ribonuclease H-like"/>
    <property type="match status" value="1"/>
</dbReference>
<organism evidence="6 7">
    <name type="scientific">Labeo rohita</name>
    <name type="common">Indian major carp</name>
    <name type="synonym">Cyprinus rohita</name>
    <dbReference type="NCBI Taxonomy" id="84645"/>
    <lineage>
        <taxon>Eukaryota</taxon>
        <taxon>Metazoa</taxon>
        <taxon>Chordata</taxon>
        <taxon>Craniata</taxon>
        <taxon>Vertebrata</taxon>
        <taxon>Euteleostomi</taxon>
        <taxon>Actinopterygii</taxon>
        <taxon>Neopterygii</taxon>
        <taxon>Teleostei</taxon>
        <taxon>Ostariophysi</taxon>
        <taxon>Cypriniformes</taxon>
        <taxon>Cyprinidae</taxon>
        <taxon>Labeoninae</taxon>
        <taxon>Labeonini</taxon>
        <taxon>Labeo</taxon>
    </lineage>
</organism>
<protein>
    <recommendedName>
        <fullName evidence="3">Gypsy retrotransposon integrase-like protein 1</fullName>
        <ecNumber evidence="2">3.1.26.4</ecNumber>
    </recommendedName>
</protein>
<proteinExistence type="inferred from homology"/>
<dbReference type="Gene3D" id="3.30.420.10">
    <property type="entry name" value="Ribonuclease H-like superfamily/Ribonuclease H"/>
    <property type="match status" value="1"/>
</dbReference>
<dbReference type="InterPro" id="IPR050951">
    <property type="entry name" value="Retrovirus_Pol_polyprotein"/>
</dbReference>
<comment type="caution">
    <text evidence="6">The sequence shown here is derived from an EMBL/GenBank/DDBJ whole genome shotgun (WGS) entry which is preliminary data.</text>
</comment>
<dbReference type="Pfam" id="PF17919">
    <property type="entry name" value="RT_RNaseH_2"/>
    <property type="match status" value="1"/>
</dbReference>
<accession>A0A498NB37</accession>
<dbReference type="InterPro" id="IPR000477">
    <property type="entry name" value="RT_dom"/>
</dbReference>
<dbReference type="FunFam" id="3.30.70.270:FF:000020">
    <property type="entry name" value="Transposon Tf2-6 polyprotein-like Protein"/>
    <property type="match status" value="1"/>
</dbReference>
<dbReference type="FunFam" id="3.30.420.10:FF:000032">
    <property type="entry name" value="Retrovirus-related Pol polyprotein from transposon 297-like Protein"/>
    <property type="match status" value="1"/>
</dbReference>
<dbReference type="InterPro" id="IPR001584">
    <property type="entry name" value="Integrase_cat-core"/>
</dbReference>
<dbReference type="InterPro" id="IPR041577">
    <property type="entry name" value="RT_RNaseH_2"/>
</dbReference>
<feature type="domain" description="Reverse transcriptase" evidence="4">
    <location>
        <begin position="1"/>
        <end position="64"/>
    </location>
</feature>
<dbReference type="AlphaFoldDB" id="A0A498NB37"/>